<dbReference type="Proteomes" id="UP000295709">
    <property type="component" value="Unassembled WGS sequence"/>
</dbReference>
<dbReference type="Pfam" id="PF13614">
    <property type="entry name" value="AAA_31"/>
    <property type="match status" value="1"/>
</dbReference>
<evidence type="ECO:0000313" key="16">
    <source>
        <dbReference type="Proteomes" id="UP000295709"/>
    </source>
</evidence>
<dbReference type="NCBIfam" id="TIGR01007">
    <property type="entry name" value="eps_fam"/>
    <property type="match status" value="1"/>
</dbReference>
<dbReference type="PANTHER" id="PTHR32309">
    <property type="entry name" value="TYROSINE-PROTEIN KINASE"/>
    <property type="match status" value="1"/>
</dbReference>
<dbReference type="Gene3D" id="3.40.50.300">
    <property type="entry name" value="P-loop containing nucleotide triphosphate hydrolases"/>
    <property type="match status" value="1"/>
</dbReference>
<dbReference type="OrthoDB" id="9794577at2"/>
<feature type="coiled-coil region" evidence="9">
    <location>
        <begin position="275"/>
        <end position="302"/>
    </location>
</feature>
<feature type="transmembrane region" description="Helical" evidence="10">
    <location>
        <begin position="498"/>
        <end position="518"/>
    </location>
</feature>
<keyword evidence="16" id="KW-1185">Reference proteome</keyword>
<evidence type="ECO:0000256" key="5">
    <source>
        <dbReference type="ARBA" id="ARBA00022777"/>
    </source>
</evidence>
<dbReference type="PANTHER" id="PTHR32309:SF13">
    <property type="entry name" value="FERRIC ENTEROBACTIN TRANSPORT PROTEIN FEPE"/>
    <property type="match status" value="1"/>
</dbReference>
<keyword evidence="10" id="KW-0812">Transmembrane</keyword>
<sequence length="791" mass="89369">MENDTSSQLQDEEKIALRDLLKPYILRWYWLILGAVVAVIIAWFFLRYSIPVYNTQSTILIKEVKKSTSSQPDMSVISEISGLGSMSTNSVDNEIEIFKSRKLMLSVVRELGIETSIFREGNIKDSELYKETSPFIVRVINENKKAAFPQEPVQVQLHGNEITLSSEFLPKKIITSFGKTISLPFGTYLIQKNPQYNFKKESDGNYKMQFMSGMSRTLGLLSQLSVKLVDDDATVILLGMNHSVPEKAEDVLKRLAIDYNRDASLDKNSEAQKTADFIEDRIRIIARELGEVENQKENFKVENKIADIASEAEISLQSISHGKQEQLENESQLELVNSLLGYMNNQNSYQVLPLNVGLTNPDTSSNIALFNQLVIERNRLLENSTPANPVVQDVTKQINSMRSSIVSSLQKTLSGLQIKRNNLLNEQNKVAGRISKIPLQEKLFRSIERQQNIKEQLYLLLLQKREEAAISLAIAAPKARVVDDPLTSGIPVSPKRQIIYLAALLVGLLIPLGIIYLIELFNNRIKSKKDLEKLLQGGTVIGELPRIGNDQPDIVQVNDLSPMAEAFRILITNMNFMLPKNKKGHVVFVTSSVKGEGKTFTSVNLALTLATPRKKVIIIGSDIRNPQLQRYNESRKGLKGITEYMYDQEIKADEIIHRSTFNPHCDVIYSGSIAPNPTDLLSNGRYQELVESLKDRYDYIVLDTAPLMLVTDSFLIVDTADVVVYVVRSEYTPKDLIDFANKQIYEGKIKNVGFVLNDVSNTEGGYGYNYGYGYGYSAKEKQSWWKKIFRF</sequence>
<dbReference type="EC" id="2.7.10.2" evidence="2"/>
<dbReference type="RefSeq" id="WP_123262245.1">
    <property type="nucleotide sequence ID" value="NZ_RJTX01000001.1"/>
</dbReference>
<keyword evidence="4" id="KW-0547">Nucleotide-binding</keyword>
<evidence type="ECO:0000256" key="9">
    <source>
        <dbReference type="SAM" id="Coils"/>
    </source>
</evidence>
<evidence type="ECO:0000313" key="14">
    <source>
        <dbReference type="EMBL" id="TDX94474.1"/>
    </source>
</evidence>
<keyword evidence="3 13" id="KW-0808">Transferase</keyword>
<dbReference type="InterPro" id="IPR050445">
    <property type="entry name" value="Bact_polysacc_biosynth/exp"/>
</dbReference>
<reference evidence="13 15" key="1">
    <citation type="submission" date="2018-11" db="EMBL/GenBank/DDBJ databases">
        <title>Proposal to divide the Flavobacteriaceae and reorganize its genera based on Amino Acid Identity values calculated from whole genome sequences.</title>
        <authorList>
            <person name="Nicholson A.C."/>
            <person name="Gulvik C.A."/>
            <person name="Whitney A.M."/>
            <person name="Humrighouse B.W."/>
            <person name="Bell M."/>
            <person name="Holmes B."/>
            <person name="Steigerwalt A."/>
            <person name="Villarma A."/>
            <person name="Sheth M."/>
            <person name="Batra D."/>
            <person name="Pryor J."/>
            <person name="Bernardet J.-F."/>
            <person name="Hugo C."/>
            <person name="Kampfer P."/>
            <person name="Newman J."/>
            <person name="Mcquiston J.R."/>
        </authorList>
    </citation>
    <scope>NUCLEOTIDE SEQUENCE [LARGE SCALE GENOMIC DNA]</scope>
    <source>
        <strain evidence="13 15">DSM 15235</strain>
    </source>
</reference>
<comment type="caution">
    <text evidence="13">The sequence shown here is derived from an EMBL/GenBank/DDBJ whole genome shotgun (WGS) entry which is preliminary data.</text>
</comment>
<evidence type="ECO:0000256" key="8">
    <source>
        <dbReference type="ARBA" id="ARBA00051245"/>
    </source>
</evidence>
<dbReference type="EMBL" id="SOQW01000001">
    <property type="protein sequence ID" value="TDX94474.1"/>
    <property type="molecule type" value="Genomic_DNA"/>
</dbReference>
<dbReference type="Pfam" id="PF13807">
    <property type="entry name" value="GNVR"/>
    <property type="match status" value="1"/>
</dbReference>
<name>A0A3N0W667_9FLAO</name>
<proteinExistence type="inferred from homology"/>
<dbReference type="EMBL" id="RJTX01000001">
    <property type="protein sequence ID" value="ROI00547.1"/>
    <property type="molecule type" value="Genomic_DNA"/>
</dbReference>
<feature type="domain" description="AAA" evidence="11">
    <location>
        <begin position="594"/>
        <end position="731"/>
    </location>
</feature>
<dbReference type="InterPro" id="IPR027417">
    <property type="entry name" value="P-loop_NTPase"/>
</dbReference>
<accession>A0A3N0W667</accession>
<evidence type="ECO:0000259" key="11">
    <source>
        <dbReference type="Pfam" id="PF13614"/>
    </source>
</evidence>
<keyword evidence="10" id="KW-1133">Transmembrane helix</keyword>
<keyword evidence="6" id="KW-0067">ATP-binding</keyword>
<keyword evidence="10" id="KW-0472">Membrane</keyword>
<evidence type="ECO:0000313" key="15">
    <source>
        <dbReference type="Proteomes" id="UP000269375"/>
    </source>
</evidence>
<dbReference type="GO" id="GO:0004715">
    <property type="term" value="F:non-membrane spanning protein tyrosine kinase activity"/>
    <property type="evidence" value="ECO:0007669"/>
    <property type="project" value="UniProtKB-EC"/>
</dbReference>
<evidence type="ECO:0000256" key="2">
    <source>
        <dbReference type="ARBA" id="ARBA00011903"/>
    </source>
</evidence>
<dbReference type="InterPro" id="IPR032807">
    <property type="entry name" value="GNVR"/>
</dbReference>
<dbReference type="GO" id="GO:0005524">
    <property type="term" value="F:ATP binding"/>
    <property type="evidence" value="ECO:0007669"/>
    <property type="project" value="UniProtKB-KW"/>
</dbReference>
<evidence type="ECO:0000259" key="12">
    <source>
        <dbReference type="Pfam" id="PF13807"/>
    </source>
</evidence>
<dbReference type="InterPro" id="IPR025669">
    <property type="entry name" value="AAA_dom"/>
</dbReference>
<gene>
    <name evidence="14" type="ORF">BCF50_0242</name>
    <name evidence="13" type="ORF">EGI05_06600</name>
</gene>
<keyword evidence="9" id="KW-0175">Coiled coil</keyword>
<evidence type="ECO:0000256" key="6">
    <source>
        <dbReference type="ARBA" id="ARBA00022840"/>
    </source>
</evidence>
<evidence type="ECO:0000256" key="3">
    <source>
        <dbReference type="ARBA" id="ARBA00022679"/>
    </source>
</evidence>
<evidence type="ECO:0000256" key="1">
    <source>
        <dbReference type="ARBA" id="ARBA00007316"/>
    </source>
</evidence>
<feature type="domain" description="Tyrosine-protein kinase G-rich" evidence="12">
    <location>
        <begin position="444"/>
        <end position="515"/>
    </location>
</feature>
<keyword evidence="7" id="KW-0829">Tyrosine-protein kinase</keyword>
<evidence type="ECO:0000256" key="10">
    <source>
        <dbReference type="SAM" id="Phobius"/>
    </source>
</evidence>
<dbReference type="Proteomes" id="UP000269375">
    <property type="component" value="Unassembled WGS sequence"/>
</dbReference>
<reference evidence="14 16" key="2">
    <citation type="submission" date="2019-03" db="EMBL/GenBank/DDBJ databases">
        <title>Genomic Encyclopedia of Archaeal and Bacterial Type Strains, Phase II (KMG-II): from individual species to whole genera.</title>
        <authorList>
            <person name="Goeker M."/>
        </authorList>
    </citation>
    <scope>NUCLEOTIDE SEQUENCE [LARGE SCALE GENOMIC DNA]</scope>
    <source>
        <strain evidence="14 16">DSM 15235</strain>
    </source>
</reference>
<feature type="transmembrane region" description="Helical" evidence="10">
    <location>
        <begin position="28"/>
        <end position="46"/>
    </location>
</feature>
<evidence type="ECO:0000256" key="4">
    <source>
        <dbReference type="ARBA" id="ARBA00022741"/>
    </source>
</evidence>
<protein>
    <recommendedName>
        <fullName evidence="2">non-specific protein-tyrosine kinase</fullName>
        <ecNumber evidence="2">2.7.10.2</ecNumber>
    </recommendedName>
</protein>
<dbReference type="GO" id="GO:0005886">
    <property type="term" value="C:plasma membrane"/>
    <property type="evidence" value="ECO:0007669"/>
    <property type="project" value="TreeGrafter"/>
</dbReference>
<keyword evidence="5 13" id="KW-0418">Kinase</keyword>
<comment type="catalytic activity">
    <reaction evidence="8">
        <text>L-tyrosyl-[protein] + ATP = O-phospho-L-tyrosyl-[protein] + ADP + H(+)</text>
        <dbReference type="Rhea" id="RHEA:10596"/>
        <dbReference type="Rhea" id="RHEA-COMP:10136"/>
        <dbReference type="Rhea" id="RHEA-COMP:20101"/>
        <dbReference type="ChEBI" id="CHEBI:15378"/>
        <dbReference type="ChEBI" id="CHEBI:30616"/>
        <dbReference type="ChEBI" id="CHEBI:46858"/>
        <dbReference type="ChEBI" id="CHEBI:61978"/>
        <dbReference type="ChEBI" id="CHEBI:456216"/>
        <dbReference type="EC" id="2.7.10.2"/>
    </reaction>
</comment>
<evidence type="ECO:0000313" key="13">
    <source>
        <dbReference type="EMBL" id="ROI00547.1"/>
    </source>
</evidence>
<dbReference type="AlphaFoldDB" id="A0A3N0W667"/>
<organism evidence="13 15">
    <name type="scientific">Chryseobacterium daecheongense</name>
    <dbReference type="NCBI Taxonomy" id="192389"/>
    <lineage>
        <taxon>Bacteria</taxon>
        <taxon>Pseudomonadati</taxon>
        <taxon>Bacteroidota</taxon>
        <taxon>Flavobacteriia</taxon>
        <taxon>Flavobacteriales</taxon>
        <taxon>Weeksellaceae</taxon>
        <taxon>Chryseobacterium group</taxon>
        <taxon>Chryseobacterium</taxon>
    </lineage>
</organism>
<evidence type="ECO:0000256" key="7">
    <source>
        <dbReference type="ARBA" id="ARBA00023137"/>
    </source>
</evidence>
<comment type="similarity">
    <text evidence="1">Belongs to the CpsD/CapB family.</text>
</comment>
<dbReference type="SUPFAM" id="SSF52540">
    <property type="entry name" value="P-loop containing nucleoside triphosphate hydrolases"/>
    <property type="match status" value="1"/>
</dbReference>
<dbReference type="CDD" id="cd05387">
    <property type="entry name" value="BY-kinase"/>
    <property type="match status" value="1"/>
</dbReference>
<dbReference type="InterPro" id="IPR005702">
    <property type="entry name" value="Wzc-like_C"/>
</dbReference>